<evidence type="ECO:0000313" key="9">
    <source>
        <dbReference type="Proteomes" id="UP000658613"/>
    </source>
</evidence>
<dbReference type="PROSITE" id="PS00092">
    <property type="entry name" value="N6_MTASE"/>
    <property type="match status" value="1"/>
</dbReference>
<feature type="domain" description="Methyltransferase small" evidence="5">
    <location>
        <begin position="135"/>
        <end position="263"/>
    </location>
</feature>
<dbReference type="InterPro" id="IPR029063">
    <property type="entry name" value="SAM-dependent_MTases_sf"/>
</dbReference>
<reference evidence="8" key="1">
    <citation type="submission" date="2020-11" db="EMBL/GenBank/DDBJ databases">
        <title>Sequencing the genomes of 1000 actinobacteria strains.</title>
        <authorList>
            <person name="Klenk H.-P."/>
        </authorList>
    </citation>
    <scope>NUCLEOTIDE SEQUENCE</scope>
    <source>
        <strain evidence="8">DSM 45632</strain>
    </source>
</reference>
<comment type="caution">
    <text evidence="8">The sequence shown here is derived from an EMBL/GenBank/DDBJ whole genome shotgun (WGS) entry which is preliminary data.</text>
</comment>
<dbReference type="PANTHER" id="PTHR47816">
    <property type="entry name" value="RIBOSOMAL RNA SMALL SUBUNIT METHYLTRANSFERASE C"/>
    <property type="match status" value="1"/>
</dbReference>
<organism evidence="8 9">
    <name type="scientific">Corynebacterium aquatimens</name>
    <dbReference type="NCBI Taxonomy" id="1190508"/>
    <lineage>
        <taxon>Bacteria</taxon>
        <taxon>Bacillati</taxon>
        <taxon>Actinomycetota</taxon>
        <taxon>Actinomycetes</taxon>
        <taxon>Mycobacteriales</taxon>
        <taxon>Corynebacteriaceae</taxon>
        <taxon>Corynebacterium</taxon>
    </lineage>
</organism>
<dbReference type="InterPro" id="IPR056684">
    <property type="entry name" value="DUF7782"/>
</dbReference>
<dbReference type="Proteomes" id="UP000658613">
    <property type="component" value="Unassembled WGS sequence"/>
</dbReference>
<sequence>MRTSSPLPNAARELASYLVAEGFTADSIAAHLGPDATAALYRGEPGVVKHSLRDDSTLSRLIAFFILREPTPVSQLADVPHLEHFSLIDDSLARPAFDIRPHVIAGQEHLVISDLDASMTDIVPGPDHVLGVGAASLSLLSATPLSPARRVLDLGTGSGVQALAQARVAESVIATDVHPRAIELAEATMAANGVTNVELRQGSWFEPVAGETFDRIVANPPFVVGLPDVGHVYRDSGLNLDDASALVVSTAPEYLDEGGTAFILASWIHTADSPWENRVASWVPSSSVSAWVCQRDVVDPGMYVSTWLKDESIDLRSPEGIERTQRWLDHFEEAGVTGIGFGWVFLRAIGDEPSEVYTNDLSHPFTDPLGPEVEDFFTRVGWLRGVNATDMLSARYAVRPGVALEDISLSDETSGMGFAPTVKRLTRTEGPRFSREVDDALAAIVSGLHPNGLPLEDVVELWGCAHDAVSDTGTLALQATEALADLIRHGFIIPDDLLK</sequence>
<dbReference type="GO" id="GO:0032259">
    <property type="term" value="P:methylation"/>
    <property type="evidence" value="ECO:0007669"/>
    <property type="project" value="UniProtKB-KW"/>
</dbReference>
<keyword evidence="4" id="KW-0808">Transferase</keyword>
<name>A0A931E0Z7_9CORY</name>
<evidence type="ECO:0000256" key="3">
    <source>
        <dbReference type="ARBA" id="ARBA00022603"/>
    </source>
</evidence>
<dbReference type="GO" id="GO:0008170">
    <property type="term" value="F:N-methyltransferase activity"/>
    <property type="evidence" value="ECO:0007669"/>
    <property type="project" value="UniProtKB-ARBA"/>
</dbReference>
<feature type="domain" description="DUF7059" evidence="6">
    <location>
        <begin position="21"/>
        <end position="79"/>
    </location>
</feature>
<dbReference type="GO" id="GO:0003676">
    <property type="term" value="F:nucleic acid binding"/>
    <property type="evidence" value="ECO:0007669"/>
    <property type="project" value="InterPro"/>
</dbReference>
<dbReference type="Pfam" id="PF05175">
    <property type="entry name" value="MTS"/>
    <property type="match status" value="1"/>
</dbReference>
<accession>A0A931E0Z7</accession>
<dbReference type="EMBL" id="JADOUE010000001">
    <property type="protein sequence ID" value="MBG6121761.1"/>
    <property type="molecule type" value="Genomic_DNA"/>
</dbReference>
<dbReference type="GO" id="GO:0008757">
    <property type="term" value="F:S-adenosylmethionine-dependent methyltransferase activity"/>
    <property type="evidence" value="ECO:0007669"/>
    <property type="project" value="InterPro"/>
</dbReference>
<dbReference type="Pfam" id="PF25004">
    <property type="entry name" value="DUF7782"/>
    <property type="match status" value="1"/>
</dbReference>
<proteinExistence type="predicted"/>
<dbReference type="RefSeq" id="WP_196824263.1">
    <property type="nucleotide sequence ID" value="NZ_CP046980.1"/>
</dbReference>
<keyword evidence="3 8" id="KW-0489">Methyltransferase</keyword>
<keyword evidence="9" id="KW-1185">Reference proteome</keyword>
<protein>
    <submittedName>
        <fullName evidence="8">Methylase of polypeptide subunit release factors</fullName>
    </submittedName>
</protein>
<dbReference type="Gene3D" id="3.40.50.150">
    <property type="entry name" value="Vaccinia Virus protein VP39"/>
    <property type="match status" value="1"/>
</dbReference>
<dbReference type="GO" id="GO:0006364">
    <property type="term" value="P:rRNA processing"/>
    <property type="evidence" value="ECO:0007669"/>
    <property type="project" value="UniProtKB-KW"/>
</dbReference>
<evidence type="ECO:0000256" key="1">
    <source>
        <dbReference type="ARBA" id="ARBA00022490"/>
    </source>
</evidence>
<dbReference type="CDD" id="cd02440">
    <property type="entry name" value="AdoMet_MTases"/>
    <property type="match status" value="1"/>
</dbReference>
<dbReference type="AlphaFoldDB" id="A0A931E0Z7"/>
<evidence type="ECO:0000256" key="2">
    <source>
        <dbReference type="ARBA" id="ARBA00022552"/>
    </source>
</evidence>
<evidence type="ECO:0000259" key="5">
    <source>
        <dbReference type="Pfam" id="PF05175"/>
    </source>
</evidence>
<dbReference type="SUPFAM" id="SSF53335">
    <property type="entry name" value="S-adenosyl-L-methionine-dependent methyltransferases"/>
    <property type="match status" value="1"/>
</dbReference>
<dbReference type="Pfam" id="PF23186">
    <property type="entry name" value="DUF7059"/>
    <property type="match status" value="1"/>
</dbReference>
<evidence type="ECO:0000256" key="4">
    <source>
        <dbReference type="ARBA" id="ARBA00022679"/>
    </source>
</evidence>
<dbReference type="InterPro" id="IPR046977">
    <property type="entry name" value="RsmC/RlmG"/>
</dbReference>
<evidence type="ECO:0000313" key="8">
    <source>
        <dbReference type="EMBL" id="MBG6121761.1"/>
    </source>
</evidence>
<keyword evidence="2" id="KW-0698">rRNA processing</keyword>
<evidence type="ECO:0000259" key="7">
    <source>
        <dbReference type="Pfam" id="PF25004"/>
    </source>
</evidence>
<keyword evidence="1" id="KW-0963">Cytoplasm</keyword>
<dbReference type="InterPro" id="IPR055487">
    <property type="entry name" value="DUF7059"/>
</dbReference>
<dbReference type="InterPro" id="IPR007848">
    <property type="entry name" value="Small_mtfrase_dom"/>
</dbReference>
<gene>
    <name evidence="8" type="ORF">IW254_000730</name>
</gene>
<dbReference type="InterPro" id="IPR002052">
    <property type="entry name" value="DNA_methylase_N6_adenine_CS"/>
</dbReference>
<dbReference type="PANTHER" id="PTHR47816:SF4">
    <property type="entry name" value="RIBOSOMAL RNA SMALL SUBUNIT METHYLTRANSFERASE C"/>
    <property type="match status" value="1"/>
</dbReference>
<feature type="domain" description="DUF7782" evidence="7">
    <location>
        <begin position="374"/>
        <end position="494"/>
    </location>
</feature>
<evidence type="ECO:0000259" key="6">
    <source>
        <dbReference type="Pfam" id="PF23186"/>
    </source>
</evidence>